<evidence type="ECO:0000313" key="1">
    <source>
        <dbReference type="EMBL" id="HGG92822.1"/>
    </source>
</evidence>
<dbReference type="Pfam" id="PF11399">
    <property type="entry name" value="DUF3192"/>
    <property type="match status" value="1"/>
</dbReference>
<reference evidence="1" key="1">
    <citation type="journal article" date="2020" name="mSystems">
        <title>Genome- and Community-Level Interaction Insights into Carbon Utilization and Element Cycling Functions of Hydrothermarchaeota in Hydrothermal Sediment.</title>
        <authorList>
            <person name="Zhou Z."/>
            <person name="Liu Y."/>
            <person name="Xu W."/>
            <person name="Pan J."/>
            <person name="Luo Z.H."/>
            <person name="Li M."/>
        </authorList>
    </citation>
    <scope>NUCLEOTIDE SEQUENCE [LARGE SCALE GENOMIC DNA]</scope>
    <source>
        <strain evidence="1">SpSt-413</strain>
    </source>
</reference>
<dbReference type="EMBL" id="DSRP01000532">
    <property type="protein sequence ID" value="HGG92822.1"/>
    <property type="molecule type" value="Genomic_DNA"/>
</dbReference>
<protein>
    <submittedName>
        <fullName evidence="1">DUF3192 domain-containing protein</fullName>
    </submittedName>
</protein>
<name>A0A7C4AHE0_9BACT</name>
<sequence>MCARHVSKIAPRPRAAHTNRPGGSMRFLIAVLLMALVSTSCAVSQRKDFSVENKEKINRITMNMSKKDLLILMGTSTYRPNLGDPVPNPYRTEALRTRKGAYEVLFYFTEPVKANMPITDAELTPVVLRNEKVIGWGWAAYQEVREE</sequence>
<comment type="caution">
    <text evidence="1">The sequence shown here is derived from an EMBL/GenBank/DDBJ whole genome shotgun (WGS) entry which is preliminary data.</text>
</comment>
<proteinExistence type="predicted"/>
<dbReference type="AlphaFoldDB" id="A0A7C4AHE0"/>
<gene>
    <name evidence="1" type="ORF">ENR59_07710</name>
</gene>
<organism evidence="1">
    <name type="scientific">Fundidesulfovibrio putealis</name>
    <dbReference type="NCBI Taxonomy" id="270496"/>
    <lineage>
        <taxon>Bacteria</taxon>
        <taxon>Pseudomonadati</taxon>
        <taxon>Thermodesulfobacteriota</taxon>
        <taxon>Desulfovibrionia</taxon>
        <taxon>Desulfovibrionales</taxon>
        <taxon>Desulfovibrionaceae</taxon>
        <taxon>Fundidesulfovibrio</taxon>
    </lineage>
</organism>
<dbReference type="InterPro" id="IPR021534">
    <property type="entry name" value="DUF3192"/>
</dbReference>
<accession>A0A7C4AHE0</accession>